<dbReference type="InterPro" id="IPR011009">
    <property type="entry name" value="Kinase-like_dom_sf"/>
</dbReference>
<dbReference type="InterPro" id="IPR002575">
    <property type="entry name" value="Aminoglycoside_PTrfase"/>
</dbReference>
<proteinExistence type="predicted"/>
<dbReference type="Pfam" id="PF01636">
    <property type="entry name" value="APH"/>
    <property type="match status" value="2"/>
</dbReference>
<accession>A0A1B8B048</accession>
<feature type="domain" description="Aminoglycoside phosphotransferase" evidence="1">
    <location>
        <begin position="3"/>
        <end position="227"/>
    </location>
</feature>
<reference evidence="2 3" key="1">
    <citation type="submission" date="2016-06" db="EMBL/GenBank/DDBJ databases">
        <title>Living apart together: crosstalk between the core and supernumerary genomes in a fungal plant pathogen.</title>
        <authorList>
            <person name="Vanheule A."/>
            <person name="Audenaert K."/>
            <person name="Warris S."/>
            <person name="Van De Geest H."/>
            <person name="Schijlen E."/>
            <person name="Hofte M."/>
            <person name="De Saeger S."/>
            <person name="Haesaert G."/>
            <person name="Waalwijk C."/>
            <person name="Van Der Lee T."/>
        </authorList>
    </citation>
    <scope>NUCLEOTIDE SEQUENCE [LARGE SCALE GENOMIC DNA]</scope>
    <source>
        <strain evidence="2 3">2516</strain>
    </source>
</reference>
<dbReference type="AlphaFoldDB" id="A0A1B8B048"/>
<gene>
    <name evidence="2" type="ORF">FPOA_00050</name>
</gene>
<protein>
    <recommendedName>
        <fullName evidence="1">Aminoglycoside phosphotransferase domain-containing protein</fullName>
    </recommendedName>
</protein>
<dbReference type="EMBL" id="LYXU01000001">
    <property type="protein sequence ID" value="OBS26107.1"/>
    <property type="molecule type" value="Genomic_DNA"/>
</dbReference>
<evidence type="ECO:0000313" key="3">
    <source>
        <dbReference type="Proteomes" id="UP000091967"/>
    </source>
</evidence>
<keyword evidence="3" id="KW-1185">Reference proteome</keyword>
<dbReference type="Proteomes" id="UP000091967">
    <property type="component" value="Unassembled WGS sequence"/>
</dbReference>
<dbReference type="PANTHER" id="PTHR21310:SF37">
    <property type="entry name" value="AMINOGLYCOSIDE PHOSPHOTRANSFERASE DOMAIN-CONTAINING PROTEIN"/>
    <property type="match status" value="1"/>
</dbReference>
<comment type="caution">
    <text evidence="2">The sequence shown here is derived from an EMBL/GenBank/DDBJ whole genome shotgun (WGS) entry which is preliminary data.</text>
</comment>
<name>A0A1B8B048_FUSPO</name>
<organism evidence="2 3">
    <name type="scientific">Fusarium poae</name>
    <dbReference type="NCBI Taxonomy" id="36050"/>
    <lineage>
        <taxon>Eukaryota</taxon>
        <taxon>Fungi</taxon>
        <taxon>Dikarya</taxon>
        <taxon>Ascomycota</taxon>
        <taxon>Pezizomycotina</taxon>
        <taxon>Sordariomycetes</taxon>
        <taxon>Hypocreomycetidae</taxon>
        <taxon>Hypocreales</taxon>
        <taxon>Nectriaceae</taxon>
        <taxon>Fusarium</taxon>
    </lineage>
</organism>
<feature type="domain" description="Aminoglycoside phosphotransferase" evidence="1">
    <location>
        <begin position="515"/>
        <end position="747"/>
    </location>
</feature>
<dbReference type="Gene3D" id="3.90.1200.10">
    <property type="match status" value="1"/>
</dbReference>
<dbReference type="STRING" id="36050.A0A1B8B048"/>
<dbReference type="InterPro" id="IPR051678">
    <property type="entry name" value="AGP_Transferase"/>
</dbReference>
<dbReference type="PANTHER" id="PTHR21310">
    <property type="entry name" value="AMINOGLYCOSIDE PHOSPHOTRANSFERASE-RELATED-RELATED"/>
    <property type="match status" value="1"/>
</dbReference>
<evidence type="ECO:0000313" key="2">
    <source>
        <dbReference type="EMBL" id="OBS26107.1"/>
    </source>
</evidence>
<evidence type="ECO:0000259" key="1">
    <source>
        <dbReference type="Pfam" id="PF01636"/>
    </source>
</evidence>
<dbReference type="SUPFAM" id="SSF56112">
    <property type="entry name" value="Protein kinase-like (PK-like)"/>
    <property type="match status" value="2"/>
</dbReference>
<sequence length="928" mass="107665">MKWVVRIPIQPAFIDPWDKLMSEVTTMQYLEHHTQIPVPHVRAYGRDVLLTKSGKGLQMFLITDFVEGKPLEKRRLLVAKEEHRRSFYSQLIDILMELHALRFPSVGSLMPNPEDPSCPVLGPVMSMSAATLRLSPPLPFSSVRAYMKYQFSLVSKFFKLPVRDHTVEDIREELFALDTLERIFDQLADPQHDHGPFILNHQDLRSPNIIVDDLNIQGIIDWEFSCTVPRQIFTPPSWITGHDSVETNKQMHAEFCSVLDKKSVNNERCNELKGQWYACEPNADYTKTKFCVAHILRRPTDATDIFYDFLSSNIICNVSDSNFDDVISNFFHDRPKLALDAQRRAQQYERLNYGAYPLADALLRTNIAFRPSAAFPPLPHVVNVYPSRMLEIIKRIFTASWAHYVARLLWAWKSRLTHVFSRDSSSPFNLRPLTEQQHKSKVDEFVESIDTDAICTLASKYTGGLPCTIRCRQQGSFNVCFILDFPDNLTRIVRLPIEPAVHDVWDKVCSEVCTMQYVRDHTNIPIPRVYAYGRSRLRHNTLARQVFIVSDYMDGKSLTKRMLRDSPEDCRRRFFGDIVDIFAQLRRIEFPQGGSLMPNAAVGIWPQFFTSIFHREEAFTPQSATDHRFGPKIAGAISMRRNELQIDGYTSPPSAFTTANDFFREQYQLLQYMWKMPSQELGREEAERDEFALHALSLEEAQNISGLKTDPSGDSFYLSHPDLRVNNIIVDDELCIRGIIDWEFSVTVPRYAFLPPSWLTGHDTGSIISRVDVSSEFMSVLSSKKHESHSHSQLAQDWSFQDDLRLPMAYIFLDPSDLVFIFYRYIYPRLYKKPRNEVLPLFFQLSENKDLQAGIERRLDASKRYTQYLKDHNLVDDNETSELQQIRQWTADTQKTLEQLSKWSDETQDKLARLDRERPMQFEQGKQV</sequence>